<gene>
    <name evidence="2" type="ORF">ACFFR3_42875</name>
</gene>
<feature type="domain" description="Peptidase S33 tripeptidyl aminopeptidase-like C-terminal" evidence="1">
    <location>
        <begin position="78"/>
        <end position="170"/>
    </location>
</feature>
<reference evidence="2 3" key="1">
    <citation type="submission" date="2024-09" db="EMBL/GenBank/DDBJ databases">
        <authorList>
            <person name="Sun Q."/>
            <person name="Mori K."/>
        </authorList>
    </citation>
    <scope>NUCLEOTIDE SEQUENCE [LARGE SCALE GENOMIC DNA]</scope>
    <source>
        <strain evidence="2 3">JCM 3324</strain>
    </source>
</reference>
<dbReference type="GO" id="GO:0016787">
    <property type="term" value="F:hydrolase activity"/>
    <property type="evidence" value="ECO:0007669"/>
    <property type="project" value="UniProtKB-KW"/>
</dbReference>
<keyword evidence="2" id="KW-0378">Hydrolase</keyword>
<evidence type="ECO:0000313" key="3">
    <source>
        <dbReference type="Proteomes" id="UP001589568"/>
    </source>
</evidence>
<keyword evidence="3" id="KW-1185">Reference proteome</keyword>
<dbReference type="SUPFAM" id="SSF53474">
    <property type="entry name" value="alpha/beta-Hydrolases"/>
    <property type="match status" value="1"/>
</dbReference>
<comment type="caution">
    <text evidence="2">The sequence shown here is derived from an EMBL/GenBank/DDBJ whole genome shotgun (WGS) entry which is preliminary data.</text>
</comment>
<proteinExistence type="predicted"/>
<organism evidence="2 3">
    <name type="scientific">Nonomuraea salmonea</name>
    <dbReference type="NCBI Taxonomy" id="46181"/>
    <lineage>
        <taxon>Bacteria</taxon>
        <taxon>Bacillati</taxon>
        <taxon>Actinomycetota</taxon>
        <taxon>Actinomycetes</taxon>
        <taxon>Streptosporangiales</taxon>
        <taxon>Streptosporangiaceae</taxon>
        <taxon>Nonomuraea</taxon>
    </lineage>
</organism>
<evidence type="ECO:0000313" key="2">
    <source>
        <dbReference type="EMBL" id="MFB9476283.1"/>
    </source>
</evidence>
<dbReference type="InterPro" id="IPR029058">
    <property type="entry name" value="AB_hydrolase_fold"/>
</dbReference>
<evidence type="ECO:0000259" key="1">
    <source>
        <dbReference type="Pfam" id="PF08386"/>
    </source>
</evidence>
<dbReference type="InterPro" id="IPR013595">
    <property type="entry name" value="Pept_S33_TAP-like_C"/>
</dbReference>
<dbReference type="Proteomes" id="UP001589568">
    <property type="component" value="Unassembled WGS sequence"/>
</dbReference>
<dbReference type="EMBL" id="JBHMCF010000046">
    <property type="protein sequence ID" value="MFB9476283.1"/>
    <property type="molecule type" value="Genomic_DNA"/>
</dbReference>
<sequence>MLGALYSDANFARLAGLMRAARAGGPLPAPPRLDEVAIQHTGAVAGATICNDVAWPRSIERHRRDVRANRAAHPLTAGMPVNIGPCSFWHQPAEPPTRVTSKGPSNILLIQNLRHPATPYSGALKLLRAFGDRARMVTIDSGGHGVYLANGNACGDRAVTAFLAGGTAENLTCPAE</sequence>
<accession>A0ABV5P135</accession>
<dbReference type="Pfam" id="PF08386">
    <property type="entry name" value="Abhydrolase_4"/>
    <property type="match status" value="1"/>
</dbReference>
<protein>
    <submittedName>
        <fullName evidence="2">Alpha/beta hydrolase</fullName>
    </submittedName>
</protein>
<name>A0ABV5P135_9ACTN</name>
<dbReference type="RefSeq" id="WP_345405201.1">
    <property type="nucleotide sequence ID" value="NZ_BAAAXS010000001.1"/>
</dbReference>